<dbReference type="EMBL" id="JAATTO010000107">
    <property type="protein sequence ID" value="MBC9984331.1"/>
    <property type="molecule type" value="Genomic_DNA"/>
</dbReference>
<feature type="signal peptide" evidence="1">
    <location>
        <begin position="1"/>
        <end position="25"/>
    </location>
</feature>
<evidence type="ECO:0008006" key="4">
    <source>
        <dbReference type="Google" id="ProtNLM"/>
    </source>
</evidence>
<feature type="chain" id="PRO_5046736264" description="Lipoprotein" evidence="1">
    <location>
        <begin position="26"/>
        <end position="232"/>
    </location>
</feature>
<sequence length="232" mass="26675">MIKTTLIKTAWIGLVVACSIGFCHASQPAAPPAGYEIVEKWTRASPDGSTIIEQYVNKDQDDDWKWQFWARWQGTFTLLDREPAGYPADFEFTNDQRWTIRVQKQGSGEATLYLYRRTSQGWVSATEKPLGDLAWEYLKTKPEWRKVVKKPEYHISAYPVKGLDQSYRGLSVDWPANRYVLITLSGEADVKGRKREQTGVVNGWRCRYDLETGKFDVPPMFSRDNAKATLPR</sequence>
<reference evidence="2 3" key="1">
    <citation type="journal article" date="2020" name="Arch. Microbiol.">
        <title>Bradyrhizobium campsiandrae sp. nov., a nitrogen-fixing bacterial strain isolated from a native leguminous tree from the Amazon adapted to flooded conditions.</title>
        <authorList>
            <person name="Cabral Michel D."/>
            <person name="Martins da Costa E."/>
            <person name="Azarias Guimaraes A."/>
            <person name="Soares de Carvalho T."/>
            <person name="Santos de Castro Caputo P."/>
            <person name="Willems A."/>
            <person name="de Souza Moreira F.M."/>
        </authorList>
    </citation>
    <scope>NUCLEOTIDE SEQUENCE [LARGE SCALE GENOMIC DNA]</scope>
    <source>
        <strain evidence="3">INPA 384B</strain>
    </source>
</reference>
<evidence type="ECO:0000313" key="2">
    <source>
        <dbReference type="EMBL" id="MBC9984331.1"/>
    </source>
</evidence>
<evidence type="ECO:0000256" key="1">
    <source>
        <dbReference type="SAM" id="SignalP"/>
    </source>
</evidence>
<dbReference type="RefSeq" id="WP_188107779.1">
    <property type="nucleotide sequence ID" value="NZ_JAANIH010000090.1"/>
</dbReference>
<organism evidence="2 3">
    <name type="scientific">Bradyrhizobium campsiandrae</name>
    <dbReference type="NCBI Taxonomy" id="1729892"/>
    <lineage>
        <taxon>Bacteria</taxon>
        <taxon>Pseudomonadati</taxon>
        <taxon>Pseudomonadota</taxon>
        <taxon>Alphaproteobacteria</taxon>
        <taxon>Hyphomicrobiales</taxon>
        <taxon>Nitrobacteraceae</taxon>
        <taxon>Bradyrhizobium</taxon>
    </lineage>
</organism>
<accession>A0ABR7UL53</accession>
<comment type="caution">
    <text evidence="2">The sequence shown here is derived from an EMBL/GenBank/DDBJ whole genome shotgun (WGS) entry which is preliminary data.</text>
</comment>
<evidence type="ECO:0000313" key="3">
    <source>
        <dbReference type="Proteomes" id="UP000639516"/>
    </source>
</evidence>
<gene>
    <name evidence="2" type="ORF">HA482_39790</name>
</gene>
<protein>
    <recommendedName>
        <fullName evidence="4">Lipoprotein</fullName>
    </recommendedName>
</protein>
<dbReference type="Proteomes" id="UP000639516">
    <property type="component" value="Unassembled WGS sequence"/>
</dbReference>
<proteinExistence type="predicted"/>
<name>A0ABR7UL53_9BRAD</name>
<keyword evidence="3" id="KW-1185">Reference proteome</keyword>
<keyword evidence="1" id="KW-0732">Signal</keyword>